<dbReference type="EMBL" id="FNNF01000040">
    <property type="protein sequence ID" value="SDW72263.1"/>
    <property type="molecule type" value="Genomic_DNA"/>
</dbReference>
<feature type="domain" description="Peptidase S8/S53" evidence="1">
    <location>
        <begin position="6"/>
        <end position="172"/>
    </location>
</feature>
<gene>
    <name evidence="2" type="ORF">SAMN04487759_1402</name>
</gene>
<evidence type="ECO:0000313" key="2">
    <source>
        <dbReference type="EMBL" id="SDW72263.1"/>
    </source>
</evidence>
<sequence>MNELLKVVIIDNGINLYYFRNTNVKIVNYSIINNQLKKYYFYENSNEINHGTICSLIISSMNRDIMLIGIDVFNKKRECNSKNILVALDWCYKHSIDFINMSIGSTSLLFEDEMKFRRICLMLHIQGKILISAFSNDNRYSSPARYDCVVGVKSGKFNRIKYNDNSAINFISTSKIHLKIDENVNIVTDHCNSYAAAYITNQLIRFKNKSCSIKYIPIFHSYFKKQQYLKMSYMRPINYMEISENKHLIIYQKNDEILIMYFLFWHKFFKRKKGEFIQCSSIKDTISHYNESIQEGKSPLLISEDRFVKLINADKHLDCLKLLSFLKNYYNTVVIISSDSKLKFFDF</sequence>
<protein>
    <recommendedName>
        <fullName evidence="1">Peptidase S8/S53 domain-containing protein</fullName>
    </recommendedName>
</protein>
<dbReference type="OrthoDB" id="184152at2"/>
<dbReference type="SUPFAM" id="SSF52743">
    <property type="entry name" value="Subtilisin-like"/>
    <property type="match status" value="1"/>
</dbReference>
<evidence type="ECO:0000313" key="3">
    <source>
        <dbReference type="Proteomes" id="UP000182429"/>
    </source>
</evidence>
<reference evidence="2 3" key="1">
    <citation type="submission" date="2016-10" db="EMBL/GenBank/DDBJ databases">
        <authorList>
            <person name="de Groot N.N."/>
        </authorList>
    </citation>
    <scope>NUCLEOTIDE SEQUENCE [LARGE SCALE GENOMIC DNA]</scope>
    <source>
        <strain evidence="2 3">S3b</strain>
    </source>
</reference>
<dbReference type="Pfam" id="PF00082">
    <property type="entry name" value="Peptidase_S8"/>
    <property type="match status" value="1"/>
</dbReference>
<evidence type="ECO:0000259" key="1">
    <source>
        <dbReference type="Pfam" id="PF00082"/>
    </source>
</evidence>
<dbReference type="InterPro" id="IPR036852">
    <property type="entry name" value="Peptidase_S8/S53_dom_sf"/>
</dbReference>
<dbReference type="InterPro" id="IPR000209">
    <property type="entry name" value="Peptidase_S8/S53_dom"/>
</dbReference>
<dbReference type="RefSeq" id="WP_029073053.1">
    <property type="nucleotide sequence ID" value="NZ_FNNF01000040.1"/>
</dbReference>
<dbReference type="AlphaFoldDB" id="A0A1H2VVF1"/>
<name>A0A1H2VVF1_9FIRM</name>
<dbReference type="Gene3D" id="3.40.50.200">
    <property type="entry name" value="Peptidase S8/S53 domain"/>
    <property type="match status" value="1"/>
</dbReference>
<organism evidence="2 3">
    <name type="scientific">Kandleria vitulina</name>
    <dbReference type="NCBI Taxonomy" id="1630"/>
    <lineage>
        <taxon>Bacteria</taxon>
        <taxon>Bacillati</taxon>
        <taxon>Bacillota</taxon>
        <taxon>Erysipelotrichia</taxon>
        <taxon>Erysipelotrichales</taxon>
        <taxon>Coprobacillaceae</taxon>
        <taxon>Kandleria</taxon>
    </lineage>
</organism>
<dbReference type="STRING" id="1630.SAMN05216514_1312"/>
<dbReference type="GO" id="GO:0006508">
    <property type="term" value="P:proteolysis"/>
    <property type="evidence" value="ECO:0007669"/>
    <property type="project" value="InterPro"/>
</dbReference>
<accession>A0A1H2VVF1</accession>
<proteinExistence type="predicted"/>
<dbReference type="GO" id="GO:0004252">
    <property type="term" value="F:serine-type endopeptidase activity"/>
    <property type="evidence" value="ECO:0007669"/>
    <property type="project" value="InterPro"/>
</dbReference>
<dbReference type="Proteomes" id="UP000182429">
    <property type="component" value="Unassembled WGS sequence"/>
</dbReference>